<keyword evidence="9" id="KW-0325">Glycoprotein</keyword>
<evidence type="ECO:0000256" key="3">
    <source>
        <dbReference type="ARBA" id="ARBA00015087"/>
    </source>
</evidence>
<keyword evidence="7" id="KW-0969">Cilium</keyword>
<evidence type="ECO:0000256" key="8">
    <source>
        <dbReference type="ARBA" id="ARBA00023136"/>
    </source>
</evidence>
<keyword evidence="10" id="KW-0966">Cell projection</keyword>
<dbReference type="Proteomes" id="UP000515908">
    <property type="component" value="Chromosome 04"/>
</dbReference>
<keyword evidence="5 12" id="KW-0812">Transmembrane</keyword>
<gene>
    <name evidence="12" type="ORF">ADEAN_000272500</name>
</gene>
<dbReference type="PANTHER" id="PTHR14605:SF1">
    <property type="entry name" value="TRANSMEMBRANE PROTEIN 231"/>
    <property type="match status" value="1"/>
</dbReference>
<evidence type="ECO:0000256" key="5">
    <source>
        <dbReference type="ARBA" id="ARBA00022692"/>
    </source>
</evidence>
<dbReference type="PANTHER" id="PTHR14605">
    <property type="entry name" value="CHST5 PROTEIN"/>
    <property type="match status" value="1"/>
</dbReference>
<dbReference type="InterPro" id="IPR019306">
    <property type="entry name" value="TMEM231"/>
</dbReference>
<evidence type="ECO:0000256" key="1">
    <source>
        <dbReference type="ARBA" id="ARBA00004272"/>
    </source>
</evidence>
<dbReference type="VEuPathDB" id="TriTrypDB:ADEAN_000272500"/>
<proteinExistence type="inferred from homology"/>
<evidence type="ECO:0000256" key="4">
    <source>
        <dbReference type="ARBA" id="ARBA00022475"/>
    </source>
</evidence>
<protein>
    <recommendedName>
        <fullName evidence="3">Transmembrane protein 231</fullName>
    </recommendedName>
</protein>
<evidence type="ECO:0000256" key="7">
    <source>
        <dbReference type="ARBA" id="ARBA00023069"/>
    </source>
</evidence>
<dbReference type="GO" id="GO:0060271">
    <property type="term" value="P:cilium assembly"/>
    <property type="evidence" value="ECO:0007669"/>
    <property type="project" value="TreeGrafter"/>
</dbReference>
<keyword evidence="4" id="KW-1003">Cell membrane</keyword>
<comment type="function">
    <text evidence="11">Transmembrane component of the tectonic-like complex, a complex localized at the transition zone of primary cilia and acting as a barrier that prevents diffusion of transmembrane proteins between the cilia and plasma membranes. Required for ciliogenesis and sonic hedgehog/SHH signaling.</text>
</comment>
<evidence type="ECO:0000256" key="9">
    <source>
        <dbReference type="ARBA" id="ARBA00023180"/>
    </source>
</evidence>
<evidence type="ECO:0000313" key="12">
    <source>
        <dbReference type="EMBL" id="CAD2215270.1"/>
    </source>
</evidence>
<dbReference type="AlphaFoldDB" id="A0A7G2C657"/>
<reference evidence="12 13" key="1">
    <citation type="submission" date="2020-08" db="EMBL/GenBank/DDBJ databases">
        <authorList>
            <person name="Newling K."/>
            <person name="Davey J."/>
            <person name="Forrester S."/>
        </authorList>
    </citation>
    <scope>NUCLEOTIDE SEQUENCE [LARGE SCALE GENOMIC DNA]</scope>
    <source>
        <strain evidence="13">Crithidia deanei Carvalho (ATCC PRA-265)</strain>
    </source>
</reference>
<dbReference type="GO" id="GO:0060170">
    <property type="term" value="C:ciliary membrane"/>
    <property type="evidence" value="ECO:0007669"/>
    <property type="project" value="UniProtKB-SubCell"/>
</dbReference>
<dbReference type="EMBL" id="LR877148">
    <property type="protein sequence ID" value="CAD2215270.1"/>
    <property type="molecule type" value="Genomic_DNA"/>
</dbReference>
<evidence type="ECO:0000256" key="10">
    <source>
        <dbReference type="ARBA" id="ARBA00023273"/>
    </source>
</evidence>
<dbReference type="GO" id="GO:0035869">
    <property type="term" value="C:ciliary transition zone"/>
    <property type="evidence" value="ECO:0007669"/>
    <property type="project" value="TreeGrafter"/>
</dbReference>
<keyword evidence="6" id="KW-1133">Transmembrane helix</keyword>
<keyword evidence="8" id="KW-0472">Membrane</keyword>
<evidence type="ECO:0000256" key="6">
    <source>
        <dbReference type="ARBA" id="ARBA00022989"/>
    </source>
</evidence>
<comment type="similarity">
    <text evidence="2">Belongs to the TMEM231 family.</text>
</comment>
<evidence type="ECO:0000256" key="11">
    <source>
        <dbReference type="ARBA" id="ARBA00024803"/>
    </source>
</evidence>
<keyword evidence="13" id="KW-1185">Reference proteome</keyword>
<organism evidence="12 13">
    <name type="scientific">Angomonas deanei</name>
    <dbReference type="NCBI Taxonomy" id="59799"/>
    <lineage>
        <taxon>Eukaryota</taxon>
        <taxon>Discoba</taxon>
        <taxon>Euglenozoa</taxon>
        <taxon>Kinetoplastea</taxon>
        <taxon>Metakinetoplastina</taxon>
        <taxon>Trypanosomatida</taxon>
        <taxon>Trypanosomatidae</taxon>
        <taxon>Strigomonadinae</taxon>
        <taxon>Angomonas</taxon>
    </lineage>
</organism>
<evidence type="ECO:0000313" key="13">
    <source>
        <dbReference type="Proteomes" id="UP000515908"/>
    </source>
</evidence>
<name>A0A7G2C657_9TRYP</name>
<dbReference type="Pfam" id="PF10149">
    <property type="entry name" value="TM231"/>
    <property type="match status" value="1"/>
</dbReference>
<evidence type="ECO:0000256" key="2">
    <source>
        <dbReference type="ARBA" id="ARBA00009082"/>
    </source>
</evidence>
<dbReference type="GO" id="GO:0032880">
    <property type="term" value="P:regulation of protein localization"/>
    <property type="evidence" value="ECO:0007669"/>
    <property type="project" value="TreeGrafter"/>
</dbReference>
<accession>A0A7G2C657</accession>
<comment type="subcellular location">
    <subcellularLocation>
        <location evidence="1">Cell projection</location>
        <location evidence="1">Cilium membrane</location>
        <topology evidence="1">Multi-pass membrane protein</topology>
    </subcellularLocation>
</comment>
<sequence length="228" mass="25747">MADQQEEDGKNDLLSFTVSFPSNLTSPYGGVDSIEKVVFMPELKYHVKHYLATIELYAAPLFTFTRTAEEIAGSPVCAVTRADLNFYATGRIIGRGVYKATTSALTLLKEPSPLMNLEYFSRFYTNQSHTALLRVYEEAAGGFSLMKDKYGFPDLGLVNSFTWNMQMRIQNAVIYYKPTDAEALKWVLIQYFVVGFLIQWAVWKIREVFVTRGIIATNAKDGVNEINA</sequence>